<dbReference type="InterPro" id="IPR005986">
    <property type="entry name" value="Asp_semialdehyde_DH_beta"/>
</dbReference>
<feature type="binding site" evidence="15">
    <location>
        <begin position="157"/>
        <end position="158"/>
    </location>
    <ligand>
        <name>NADP(+)</name>
        <dbReference type="ChEBI" id="CHEBI:58349"/>
    </ligand>
</feature>
<dbReference type="AlphaFoldDB" id="A0A967B3D0"/>
<dbReference type="GO" id="GO:0009089">
    <property type="term" value="P:lysine biosynthetic process via diaminopimelate"/>
    <property type="evidence" value="ECO:0007669"/>
    <property type="project" value="UniProtKB-UniRule"/>
</dbReference>
<dbReference type="GO" id="GO:0046983">
    <property type="term" value="F:protein dimerization activity"/>
    <property type="evidence" value="ECO:0007669"/>
    <property type="project" value="InterPro"/>
</dbReference>
<dbReference type="SUPFAM" id="SSF55347">
    <property type="entry name" value="Glyceraldehyde-3-phosphate dehydrogenase-like, C-terminal domain"/>
    <property type="match status" value="1"/>
</dbReference>
<evidence type="ECO:0000256" key="4">
    <source>
        <dbReference type="ARBA" id="ARBA00010584"/>
    </source>
</evidence>
<dbReference type="InterPro" id="IPR036291">
    <property type="entry name" value="NAD(P)-bd_dom_sf"/>
</dbReference>
<evidence type="ECO:0000256" key="2">
    <source>
        <dbReference type="ARBA" id="ARBA00005076"/>
    </source>
</evidence>
<comment type="pathway">
    <text evidence="1 15">Amino-acid biosynthesis; L-methionine biosynthesis via de novo pathway; L-homoserine from L-aspartate: step 2/3.</text>
</comment>
<dbReference type="GO" id="GO:0009097">
    <property type="term" value="P:isoleucine biosynthetic process"/>
    <property type="evidence" value="ECO:0007669"/>
    <property type="project" value="UniProtKB-UniRule"/>
</dbReference>
<feature type="binding site" evidence="15">
    <location>
        <position position="247"/>
    </location>
    <ligand>
        <name>substrate</name>
    </ligand>
</feature>
<keyword evidence="9 15" id="KW-0521">NADP</keyword>
<dbReference type="GO" id="GO:0051287">
    <property type="term" value="F:NAD binding"/>
    <property type="evidence" value="ECO:0007669"/>
    <property type="project" value="InterPro"/>
</dbReference>
<dbReference type="Pfam" id="PF02774">
    <property type="entry name" value="Semialdhyde_dhC"/>
    <property type="match status" value="1"/>
</dbReference>
<evidence type="ECO:0000256" key="13">
    <source>
        <dbReference type="ARBA" id="ARBA00023167"/>
    </source>
</evidence>
<dbReference type="Pfam" id="PF01118">
    <property type="entry name" value="Semialdhyde_dh"/>
    <property type="match status" value="1"/>
</dbReference>
<dbReference type="InterPro" id="IPR000319">
    <property type="entry name" value="Asp-semialdehyde_DH_CS"/>
</dbReference>
<comment type="caution">
    <text evidence="15">Lacks conserved residue(s) required for the propagation of feature annotation.</text>
</comment>
<dbReference type="GO" id="GO:0071266">
    <property type="term" value="P:'de novo' L-methionine biosynthetic process"/>
    <property type="evidence" value="ECO:0007669"/>
    <property type="project" value="UniProtKB-UniRule"/>
</dbReference>
<feature type="active site" description="Acyl-thioester intermediate" evidence="15 16">
    <location>
        <position position="127"/>
    </location>
</feature>
<comment type="pathway">
    <text evidence="2 15">Amino-acid biosynthesis; L-lysine biosynthesis via DAP pathway; (S)-tetrahydrodipicolinate from L-aspartate: step 2/4.</text>
</comment>
<dbReference type="NCBIfam" id="NF011456">
    <property type="entry name" value="PRK14874.1"/>
    <property type="match status" value="1"/>
</dbReference>
<proteinExistence type="inferred from homology"/>
<comment type="similarity">
    <text evidence="4 15">Belongs to the aspartate-semialdehyde dehydrogenase family.</text>
</comment>
<dbReference type="InterPro" id="IPR012080">
    <property type="entry name" value="Asp_semialdehyde_DH"/>
</dbReference>
<dbReference type="NCBIfam" id="TIGR01296">
    <property type="entry name" value="asd_B"/>
    <property type="match status" value="1"/>
</dbReference>
<dbReference type="PIRSF" id="PIRSF000148">
    <property type="entry name" value="ASA_dh"/>
    <property type="match status" value="1"/>
</dbReference>
<dbReference type="SMART" id="SM00859">
    <property type="entry name" value="Semialdhyde_dh"/>
    <property type="match status" value="1"/>
</dbReference>
<evidence type="ECO:0000256" key="7">
    <source>
        <dbReference type="ARBA" id="ARBA00022605"/>
    </source>
</evidence>
<feature type="binding site" evidence="15">
    <location>
        <begin position="37"/>
        <end position="38"/>
    </location>
    <ligand>
        <name>NADP(+)</name>
        <dbReference type="ChEBI" id="CHEBI:58349"/>
    </ligand>
</feature>
<feature type="binding site" evidence="15">
    <location>
        <position position="323"/>
    </location>
    <ligand>
        <name>NADP(+)</name>
        <dbReference type="ChEBI" id="CHEBI:58349"/>
    </ligand>
</feature>
<evidence type="ECO:0000256" key="10">
    <source>
        <dbReference type="ARBA" id="ARBA00022915"/>
    </source>
</evidence>
<feature type="binding site" evidence="15">
    <location>
        <position position="97"/>
    </location>
    <ligand>
        <name>phosphate</name>
        <dbReference type="ChEBI" id="CHEBI:43474"/>
    </ligand>
</feature>
<evidence type="ECO:0000256" key="6">
    <source>
        <dbReference type="ARBA" id="ARBA00013120"/>
    </source>
</evidence>
<dbReference type="CDD" id="cd02316">
    <property type="entry name" value="VcASADH2_like_N"/>
    <property type="match status" value="1"/>
</dbReference>
<dbReference type="GO" id="GO:0050661">
    <property type="term" value="F:NADP binding"/>
    <property type="evidence" value="ECO:0007669"/>
    <property type="project" value="UniProtKB-UniRule"/>
</dbReference>
<evidence type="ECO:0000259" key="17">
    <source>
        <dbReference type="SMART" id="SM00859"/>
    </source>
</evidence>
<feature type="binding site" evidence="15">
    <location>
        <position position="154"/>
    </location>
    <ligand>
        <name>substrate</name>
    </ligand>
</feature>
<gene>
    <name evidence="15" type="primary">asd</name>
    <name evidence="18" type="ORF">G9U51_13495</name>
</gene>
<dbReference type="Gene3D" id="3.30.360.10">
    <property type="entry name" value="Dihydrodipicolinate Reductase, domain 2"/>
    <property type="match status" value="1"/>
</dbReference>
<evidence type="ECO:0000256" key="15">
    <source>
        <dbReference type="HAMAP-Rule" id="MF_02121"/>
    </source>
</evidence>
<keyword evidence="12 15" id="KW-0457">Lysine biosynthesis</keyword>
<dbReference type="SUPFAM" id="SSF51735">
    <property type="entry name" value="NAD(P)-binding Rossmann-fold domains"/>
    <property type="match status" value="1"/>
</dbReference>
<dbReference type="PANTHER" id="PTHR46278:SF2">
    <property type="entry name" value="ASPARTATE-SEMIALDEHYDE DEHYDROGENASE"/>
    <property type="match status" value="1"/>
</dbReference>
<dbReference type="CDD" id="cd18131">
    <property type="entry name" value="ASADH_C_bac_euk_like"/>
    <property type="match status" value="1"/>
</dbReference>
<evidence type="ECO:0000256" key="11">
    <source>
        <dbReference type="ARBA" id="ARBA00023002"/>
    </source>
</evidence>
<accession>A0A967B3D0</accession>
<evidence type="ECO:0000256" key="3">
    <source>
        <dbReference type="ARBA" id="ARBA00005097"/>
    </source>
</evidence>
<evidence type="ECO:0000256" key="1">
    <source>
        <dbReference type="ARBA" id="ARBA00005021"/>
    </source>
</evidence>
<protein>
    <recommendedName>
        <fullName evidence="6 15">Aspartate-semialdehyde dehydrogenase</fullName>
        <shortName evidence="15">ASA dehydrogenase</shortName>
        <shortName evidence="15">ASADH</shortName>
        <ecNumber evidence="6 15">1.2.1.11</ecNumber>
    </recommendedName>
    <alternativeName>
        <fullName evidence="15">Aspartate-beta-semialdehyde dehydrogenase</fullName>
    </alternativeName>
</protein>
<feature type="active site" description="Proton acceptor" evidence="15 16">
    <location>
        <position position="254"/>
    </location>
</feature>
<evidence type="ECO:0000313" key="18">
    <source>
        <dbReference type="EMBL" id="NHN56788.1"/>
    </source>
</evidence>
<sequence>MNVGVVGATGQVGGVVLRLLAERNFPVGELRLFASARSAGRTIEWQGRTITVEDAETADPTGLDIAIFSAGGSTSKALAPKFAAAGVTVIDNSSAWRMDPDVPLVVTEVNPQRARQTPKGIIANPNCTTMAAMPVLKPLSDAKGLRRMTVATYQAVSGSGLAGVAELSGQIRQGAGEDMERLAHDGQAVKLGPPEKYVAPIAFNVVALAGNLADDGSGETDEEQKLRNESRKILDLPDLAVAGTCVRVPVFTGHSLAIHAEFDEAITPDEARALLADAAGVQLVDVPTPLEAAGADPSYVGRIRQDQSVSDGKGLVLFVANDNLRKGAALNTVQIAEVLATGA</sequence>
<keyword evidence="11 15" id="KW-0560">Oxidoreductase</keyword>
<comment type="function">
    <text evidence="15">Catalyzes the NADPH-dependent formation of L-aspartate-semialdehyde (L-ASA) by the reductive dephosphorylation of L-aspartyl-4-phosphate.</text>
</comment>
<dbReference type="PANTHER" id="PTHR46278">
    <property type="entry name" value="DEHYDROGENASE, PUTATIVE-RELATED"/>
    <property type="match status" value="1"/>
</dbReference>
<dbReference type="InterPro" id="IPR000534">
    <property type="entry name" value="Semialdehyde_DH_NAD-bd"/>
</dbReference>
<dbReference type="EMBL" id="JAAOIV010000010">
    <property type="protein sequence ID" value="NHN56788.1"/>
    <property type="molecule type" value="Genomic_DNA"/>
</dbReference>
<evidence type="ECO:0000256" key="5">
    <source>
        <dbReference type="ARBA" id="ARBA00011738"/>
    </source>
</evidence>
<evidence type="ECO:0000256" key="14">
    <source>
        <dbReference type="ARBA" id="ARBA00047891"/>
    </source>
</evidence>
<comment type="catalytic activity">
    <reaction evidence="14 15">
        <text>L-aspartate 4-semialdehyde + phosphate + NADP(+) = 4-phospho-L-aspartate + NADPH + H(+)</text>
        <dbReference type="Rhea" id="RHEA:24284"/>
        <dbReference type="ChEBI" id="CHEBI:15378"/>
        <dbReference type="ChEBI" id="CHEBI:43474"/>
        <dbReference type="ChEBI" id="CHEBI:57535"/>
        <dbReference type="ChEBI" id="CHEBI:57783"/>
        <dbReference type="ChEBI" id="CHEBI:58349"/>
        <dbReference type="ChEBI" id="CHEBI:537519"/>
        <dbReference type="EC" id="1.2.1.11"/>
    </reaction>
</comment>
<dbReference type="Gene3D" id="3.40.50.720">
    <property type="entry name" value="NAD(P)-binding Rossmann-like Domain"/>
    <property type="match status" value="1"/>
</dbReference>
<feature type="binding site" evidence="15">
    <location>
        <begin position="9"/>
        <end position="12"/>
    </location>
    <ligand>
        <name>NADP(+)</name>
        <dbReference type="ChEBI" id="CHEBI:58349"/>
    </ligand>
</feature>
<name>A0A967B3D0_9MICO</name>
<reference evidence="18" key="1">
    <citation type="submission" date="2020-03" db="EMBL/GenBank/DDBJ databases">
        <title>Draft sequencing of Calidifontibacter sp. DB0510.</title>
        <authorList>
            <person name="Kim D.-U."/>
        </authorList>
    </citation>
    <scope>NUCLEOTIDE SEQUENCE</scope>
    <source>
        <strain evidence="18">DB0510</strain>
    </source>
</reference>
<evidence type="ECO:0000313" key="19">
    <source>
        <dbReference type="Proteomes" id="UP000744769"/>
    </source>
</evidence>
<keyword evidence="13 15" id="KW-0486">Methionine biosynthesis</keyword>
<keyword evidence="8 15" id="KW-0791">Threonine biosynthesis</keyword>
<dbReference type="GO" id="GO:0004073">
    <property type="term" value="F:aspartate-semialdehyde dehydrogenase activity"/>
    <property type="evidence" value="ECO:0007669"/>
    <property type="project" value="UniProtKB-UniRule"/>
</dbReference>
<dbReference type="GO" id="GO:0009088">
    <property type="term" value="P:threonine biosynthetic process"/>
    <property type="evidence" value="ECO:0007669"/>
    <property type="project" value="UniProtKB-UniRule"/>
</dbReference>
<feature type="domain" description="Semialdehyde dehydrogenase NAD-binding" evidence="17">
    <location>
        <begin position="2"/>
        <end position="117"/>
    </location>
</feature>
<dbReference type="EC" id="1.2.1.11" evidence="6 15"/>
<dbReference type="GO" id="GO:0019877">
    <property type="term" value="P:diaminopimelate biosynthetic process"/>
    <property type="evidence" value="ECO:0007669"/>
    <property type="project" value="UniProtKB-UniRule"/>
</dbReference>
<organism evidence="18 19">
    <name type="scientific">Metallococcus carri</name>
    <dbReference type="NCBI Taxonomy" id="1656884"/>
    <lineage>
        <taxon>Bacteria</taxon>
        <taxon>Bacillati</taxon>
        <taxon>Actinomycetota</taxon>
        <taxon>Actinomycetes</taxon>
        <taxon>Micrococcales</taxon>
        <taxon>Dermacoccaceae</taxon>
        <taxon>Metallococcus</taxon>
    </lineage>
</organism>
<evidence type="ECO:0000256" key="12">
    <source>
        <dbReference type="ARBA" id="ARBA00023154"/>
    </source>
</evidence>
<keyword evidence="7 15" id="KW-0028">Amino-acid biosynthesis</keyword>
<evidence type="ECO:0000256" key="8">
    <source>
        <dbReference type="ARBA" id="ARBA00022697"/>
    </source>
</evidence>
<comment type="caution">
    <text evidence="18">The sequence shown here is derived from an EMBL/GenBank/DDBJ whole genome shotgun (WGS) entry which is preliminary data.</text>
</comment>
<comment type="subunit">
    <text evidence="5 15">Homodimer.</text>
</comment>
<evidence type="ECO:0000256" key="16">
    <source>
        <dbReference type="PIRSR" id="PIRSR000148-1"/>
    </source>
</evidence>
<dbReference type="InterPro" id="IPR012280">
    <property type="entry name" value="Semialdhyde_DH_dimer_dom"/>
</dbReference>
<keyword evidence="10 15" id="KW-0220">Diaminopimelate biosynthesis</keyword>
<dbReference type="PROSITE" id="PS01103">
    <property type="entry name" value="ASD"/>
    <property type="match status" value="1"/>
</dbReference>
<dbReference type="Proteomes" id="UP000744769">
    <property type="component" value="Unassembled WGS sequence"/>
</dbReference>
<comment type="pathway">
    <text evidence="3 15">Amino-acid biosynthesis; L-threonine biosynthesis; L-threonine from L-aspartate: step 2/5.</text>
</comment>
<keyword evidence="19" id="KW-1185">Reference proteome</keyword>
<evidence type="ECO:0000256" key="9">
    <source>
        <dbReference type="ARBA" id="ARBA00022857"/>
    </source>
</evidence>
<dbReference type="HAMAP" id="MF_02121">
    <property type="entry name" value="ASADH"/>
    <property type="match status" value="1"/>
</dbReference>